<evidence type="ECO:0000256" key="1">
    <source>
        <dbReference type="SAM" id="MobiDB-lite"/>
    </source>
</evidence>
<dbReference type="GeneID" id="68115385"/>
<accession>A0A6A5B347</accession>
<feature type="region of interest" description="Disordered" evidence="1">
    <location>
        <begin position="254"/>
        <end position="277"/>
    </location>
</feature>
<proteinExistence type="predicted"/>
<gene>
    <name evidence="2" type="ORF">FDP41_008167</name>
</gene>
<sequence>MRNIFSSSTSHSSHSSSWFMILKDLIRFVWSILSQFIPSFWKRGRRVSNTTTITTTTTDFHNTSNTNSTTSSSLTTKQQQQHSQLEINSYLFSNDHHPDIISSPSLFNTQPNVVPLFSNHHQNHTTSVVGDDPHQLLTTFLIPMSNNVEFHKCDASSSYLLPSSLSPSSSSKYQAMRIKKHFTASTNLLIRELNTPHFVGSFANSTELKAIRKSPLSFLPFQFLSQLFSRNEYMLVKSAILVFITASLDQQQQHDHNNMNNTSIGSSSISGGHGSGG</sequence>
<comment type="caution">
    <text evidence="2">The sequence shown here is derived from an EMBL/GenBank/DDBJ whole genome shotgun (WGS) entry which is preliminary data.</text>
</comment>
<dbReference type="VEuPathDB" id="AmoebaDB:FDP41_008167"/>
<dbReference type="VEuPathDB" id="AmoebaDB:NF0003740"/>
<dbReference type="OrthoDB" id="10415872at2759"/>
<organism evidence="2 3">
    <name type="scientific">Naegleria fowleri</name>
    <name type="common">Brain eating amoeba</name>
    <dbReference type="NCBI Taxonomy" id="5763"/>
    <lineage>
        <taxon>Eukaryota</taxon>
        <taxon>Discoba</taxon>
        <taxon>Heterolobosea</taxon>
        <taxon>Tetramitia</taxon>
        <taxon>Eutetramitia</taxon>
        <taxon>Vahlkampfiidae</taxon>
        <taxon>Naegleria</taxon>
    </lineage>
</organism>
<dbReference type="EMBL" id="VFQX01000060">
    <property type="protein sequence ID" value="KAF0973463.1"/>
    <property type="molecule type" value="Genomic_DNA"/>
</dbReference>
<dbReference type="RefSeq" id="XP_044558176.1">
    <property type="nucleotide sequence ID" value="XM_044711991.1"/>
</dbReference>
<dbReference type="Proteomes" id="UP000444721">
    <property type="component" value="Unassembled WGS sequence"/>
</dbReference>
<evidence type="ECO:0000313" key="2">
    <source>
        <dbReference type="EMBL" id="KAF0973463.1"/>
    </source>
</evidence>
<evidence type="ECO:0000313" key="3">
    <source>
        <dbReference type="Proteomes" id="UP000444721"/>
    </source>
</evidence>
<name>A0A6A5B347_NAEFO</name>
<dbReference type="AlphaFoldDB" id="A0A6A5B347"/>
<reference evidence="2 3" key="1">
    <citation type="journal article" date="2019" name="Sci. Rep.">
        <title>Nanopore sequencing improves the draft genome of the human pathogenic amoeba Naegleria fowleri.</title>
        <authorList>
            <person name="Liechti N."/>
            <person name="Schurch N."/>
            <person name="Bruggmann R."/>
            <person name="Wittwer M."/>
        </authorList>
    </citation>
    <scope>NUCLEOTIDE SEQUENCE [LARGE SCALE GENOMIC DNA]</scope>
    <source>
        <strain evidence="2 3">ATCC 30894</strain>
    </source>
</reference>
<protein>
    <submittedName>
        <fullName evidence="2">Uncharacterized protein</fullName>
    </submittedName>
</protein>
<feature type="compositionally biased region" description="Low complexity" evidence="1">
    <location>
        <begin position="258"/>
        <end position="270"/>
    </location>
</feature>
<keyword evidence="3" id="KW-1185">Reference proteome</keyword>